<dbReference type="SUPFAM" id="SSF56219">
    <property type="entry name" value="DNase I-like"/>
    <property type="match status" value="1"/>
</dbReference>
<reference evidence="2 3" key="1">
    <citation type="journal article" date="2014" name="PLoS Genet.">
        <title>Phylogenetically driven sequencing of extremely halophilic archaea reveals strategies for static and dynamic osmo-response.</title>
        <authorList>
            <person name="Becker E.A."/>
            <person name="Seitzer P.M."/>
            <person name="Tritt A."/>
            <person name="Larsen D."/>
            <person name="Krusor M."/>
            <person name="Yao A.I."/>
            <person name="Wu D."/>
            <person name="Madern D."/>
            <person name="Eisen J.A."/>
            <person name="Darling A.E."/>
            <person name="Facciotti M.T."/>
        </authorList>
    </citation>
    <scope>NUCLEOTIDE SEQUENCE [LARGE SCALE GENOMIC DNA]</scope>
    <source>
        <strain evidence="2 3">DSM 18795</strain>
    </source>
</reference>
<proteinExistence type="predicted"/>
<protein>
    <recommendedName>
        <fullName evidence="1">Endonuclease/exonuclease/phosphatase domain-containing protein</fullName>
    </recommendedName>
</protein>
<comment type="caution">
    <text evidence="2">The sequence shown here is derived from an EMBL/GenBank/DDBJ whole genome shotgun (WGS) entry which is preliminary data.</text>
</comment>
<gene>
    <name evidence="2" type="ORF">C492_15361</name>
</gene>
<evidence type="ECO:0000259" key="1">
    <source>
        <dbReference type="Pfam" id="PF03372"/>
    </source>
</evidence>
<name>L9X1Q8_9EURY</name>
<dbReference type="Gene3D" id="3.60.10.10">
    <property type="entry name" value="Endonuclease/exonuclease/phosphatase"/>
    <property type="match status" value="1"/>
</dbReference>
<dbReference type="Pfam" id="PF03372">
    <property type="entry name" value="Exo_endo_phos"/>
    <property type="match status" value="1"/>
</dbReference>
<sequence length="101" mass="11053">MGDLNAEPGQENNFDAVGEHVVDNPRINAEGTPTSPGGRAAGDERWTAAWERRADYVLPSEEFEVLDSAVYWPDPDADPDLHATATAASDHFMVWSEVALR</sequence>
<dbReference type="GO" id="GO:0003824">
    <property type="term" value="F:catalytic activity"/>
    <property type="evidence" value="ECO:0007669"/>
    <property type="project" value="InterPro"/>
</dbReference>
<keyword evidence="3" id="KW-1185">Reference proteome</keyword>
<dbReference type="InterPro" id="IPR005135">
    <property type="entry name" value="Endo/exonuclease/phosphatase"/>
</dbReference>
<evidence type="ECO:0000313" key="2">
    <source>
        <dbReference type="EMBL" id="ELY55665.1"/>
    </source>
</evidence>
<feature type="domain" description="Endonuclease/exonuclease/phosphatase" evidence="1">
    <location>
        <begin position="1"/>
        <end position="91"/>
    </location>
</feature>
<dbReference type="EMBL" id="AOIA01000128">
    <property type="protein sequence ID" value="ELY55665.1"/>
    <property type="molecule type" value="Genomic_DNA"/>
</dbReference>
<accession>L9X1Q8</accession>
<organism evidence="2 3">
    <name type="scientific">Natronococcus jeotgali DSM 18795</name>
    <dbReference type="NCBI Taxonomy" id="1227498"/>
    <lineage>
        <taxon>Archaea</taxon>
        <taxon>Methanobacteriati</taxon>
        <taxon>Methanobacteriota</taxon>
        <taxon>Stenosarchaea group</taxon>
        <taxon>Halobacteria</taxon>
        <taxon>Halobacteriales</taxon>
        <taxon>Natrialbaceae</taxon>
        <taxon>Natronococcus</taxon>
    </lineage>
</organism>
<dbReference type="Proteomes" id="UP000011531">
    <property type="component" value="Unassembled WGS sequence"/>
</dbReference>
<dbReference type="InterPro" id="IPR036691">
    <property type="entry name" value="Endo/exonu/phosph_ase_sf"/>
</dbReference>
<dbReference type="AlphaFoldDB" id="L9X1Q8"/>
<evidence type="ECO:0000313" key="3">
    <source>
        <dbReference type="Proteomes" id="UP000011531"/>
    </source>
</evidence>